<dbReference type="AlphaFoldDB" id="W0DT28"/>
<evidence type="ECO:0000313" key="18">
    <source>
        <dbReference type="EMBL" id="AHF01750.1"/>
    </source>
</evidence>
<feature type="domain" description="TonB-dependent receptor plug" evidence="17">
    <location>
        <begin position="53"/>
        <end position="159"/>
    </location>
</feature>
<evidence type="ECO:0000256" key="3">
    <source>
        <dbReference type="ARBA" id="ARBA00022452"/>
    </source>
</evidence>
<evidence type="ECO:0000256" key="15">
    <source>
        <dbReference type="SAM" id="SignalP"/>
    </source>
</evidence>
<dbReference type="PROSITE" id="PS52016">
    <property type="entry name" value="TONB_DEPENDENT_REC_3"/>
    <property type="match status" value="1"/>
</dbReference>
<keyword evidence="11 12" id="KW-0998">Cell outer membrane</keyword>
<evidence type="ECO:0000256" key="2">
    <source>
        <dbReference type="ARBA" id="ARBA00022448"/>
    </source>
</evidence>
<evidence type="ECO:0000256" key="6">
    <source>
        <dbReference type="ARBA" id="ARBA00022729"/>
    </source>
</evidence>
<dbReference type="Proteomes" id="UP000005380">
    <property type="component" value="Chromosome"/>
</dbReference>
<keyword evidence="19" id="KW-1185">Reference proteome</keyword>
<dbReference type="PROSITE" id="PS01156">
    <property type="entry name" value="TONB_DEPENDENT_REC_2"/>
    <property type="match status" value="1"/>
</dbReference>
<dbReference type="InterPro" id="IPR012910">
    <property type="entry name" value="Plug_dom"/>
</dbReference>
<evidence type="ECO:0000313" key="19">
    <source>
        <dbReference type="Proteomes" id="UP000005380"/>
    </source>
</evidence>
<evidence type="ECO:0000256" key="11">
    <source>
        <dbReference type="ARBA" id="ARBA00023237"/>
    </source>
</evidence>
<dbReference type="PANTHER" id="PTHR32552">
    <property type="entry name" value="FERRICHROME IRON RECEPTOR-RELATED"/>
    <property type="match status" value="1"/>
</dbReference>
<evidence type="ECO:0000256" key="4">
    <source>
        <dbReference type="ARBA" id="ARBA00022496"/>
    </source>
</evidence>
<name>W0DT28_9GAMM</name>
<protein>
    <submittedName>
        <fullName evidence="18">TonB-denpendent receptor</fullName>
    </submittedName>
</protein>
<feature type="short sequence motif" description="TonB C-terminal box" evidence="13">
    <location>
        <begin position="720"/>
        <end position="737"/>
    </location>
</feature>
<evidence type="ECO:0000256" key="1">
    <source>
        <dbReference type="ARBA" id="ARBA00004571"/>
    </source>
</evidence>
<keyword evidence="10 12" id="KW-0472">Membrane</keyword>
<comment type="subcellular location">
    <subcellularLocation>
        <location evidence="1 12">Cell outer membrane</location>
        <topology evidence="1 12">Multi-pass membrane protein</topology>
    </subcellularLocation>
</comment>
<keyword evidence="7" id="KW-0408">Iron</keyword>
<keyword evidence="5 12" id="KW-0812">Transmembrane</keyword>
<dbReference type="InterPro" id="IPR039426">
    <property type="entry name" value="TonB-dep_rcpt-like"/>
</dbReference>
<keyword evidence="6 15" id="KW-0732">Signal</keyword>
<dbReference type="eggNOG" id="COG4771">
    <property type="taxonomic scope" value="Bacteria"/>
</dbReference>
<keyword evidence="2 12" id="KW-0813">Transport</keyword>
<dbReference type="Pfam" id="PF00593">
    <property type="entry name" value="TonB_dep_Rec_b-barrel"/>
    <property type="match status" value="1"/>
</dbReference>
<feature type="chain" id="PRO_5004787228" evidence="15">
    <location>
        <begin position="33"/>
        <end position="737"/>
    </location>
</feature>
<dbReference type="InParanoid" id="W0DT28"/>
<evidence type="ECO:0000256" key="7">
    <source>
        <dbReference type="ARBA" id="ARBA00023004"/>
    </source>
</evidence>
<evidence type="ECO:0000256" key="13">
    <source>
        <dbReference type="PROSITE-ProRule" id="PRU10144"/>
    </source>
</evidence>
<evidence type="ECO:0000259" key="17">
    <source>
        <dbReference type="Pfam" id="PF07715"/>
    </source>
</evidence>
<dbReference type="KEGG" id="tao:THIAE_08275"/>
<dbReference type="STRING" id="717772.THIAE_08275"/>
<evidence type="ECO:0000256" key="10">
    <source>
        <dbReference type="ARBA" id="ARBA00023136"/>
    </source>
</evidence>
<keyword evidence="18" id="KW-0675">Receptor</keyword>
<keyword evidence="4" id="KW-0410">Iron transport</keyword>
<dbReference type="RefSeq" id="WP_006460742.1">
    <property type="nucleotide sequence ID" value="NZ_CP007030.1"/>
</dbReference>
<dbReference type="PANTHER" id="PTHR32552:SF81">
    <property type="entry name" value="TONB-DEPENDENT OUTER MEMBRANE RECEPTOR"/>
    <property type="match status" value="1"/>
</dbReference>
<keyword evidence="8" id="KW-0406">Ion transport</keyword>
<dbReference type="InterPro" id="IPR000531">
    <property type="entry name" value="Beta-barrel_TonB"/>
</dbReference>
<evidence type="ECO:0000259" key="16">
    <source>
        <dbReference type="Pfam" id="PF00593"/>
    </source>
</evidence>
<dbReference type="InterPro" id="IPR036942">
    <property type="entry name" value="Beta-barrel_TonB_sf"/>
</dbReference>
<proteinExistence type="inferred from homology"/>
<reference evidence="18 19" key="1">
    <citation type="submission" date="2013-12" db="EMBL/GenBank/DDBJ databases">
        <authorList>
            <consortium name="DOE Joint Genome Institute"/>
            <person name="Kappler U."/>
            <person name="Huntemann M."/>
            <person name="Han J."/>
            <person name="Chen A."/>
            <person name="Kyrpides N."/>
            <person name="Mavromatis K."/>
            <person name="Markowitz V."/>
            <person name="Palaniappan K."/>
            <person name="Ivanova N."/>
            <person name="Schaumberg A."/>
            <person name="Pati A."/>
            <person name="Liolios K."/>
            <person name="Nordberg H.P."/>
            <person name="Cantor M.N."/>
            <person name="Hua S.X."/>
            <person name="Woyke T."/>
        </authorList>
    </citation>
    <scope>NUCLEOTIDE SEQUENCE [LARGE SCALE GENOMIC DNA]</scope>
    <source>
        <strain evidence="19">AL2</strain>
    </source>
</reference>
<keyword evidence="9 14" id="KW-0798">TonB box</keyword>
<feature type="signal peptide" evidence="15">
    <location>
        <begin position="1"/>
        <end position="32"/>
    </location>
</feature>
<dbReference type="GO" id="GO:0009279">
    <property type="term" value="C:cell outer membrane"/>
    <property type="evidence" value="ECO:0007669"/>
    <property type="project" value="UniProtKB-SubCell"/>
</dbReference>
<gene>
    <name evidence="18" type="ORF">THIAE_08275</name>
</gene>
<dbReference type="SUPFAM" id="SSF56935">
    <property type="entry name" value="Porins"/>
    <property type="match status" value="1"/>
</dbReference>
<comment type="similarity">
    <text evidence="12 14">Belongs to the TonB-dependent receptor family.</text>
</comment>
<evidence type="ECO:0000256" key="14">
    <source>
        <dbReference type="RuleBase" id="RU003357"/>
    </source>
</evidence>
<evidence type="ECO:0000256" key="5">
    <source>
        <dbReference type="ARBA" id="ARBA00022692"/>
    </source>
</evidence>
<accession>W0DT28</accession>
<evidence type="ECO:0000256" key="12">
    <source>
        <dbReference type="PROSITE-ProRule" id="PRU01360"/>
    </source>
</evidence>
<dbReference type="EMBL" id="CP007030">
    <property type="protein sequence ID" value="AHF01750.1"/>
    <property type="molecule type" value="Genomic_DNA"/>
</dbReference>
<dbReference type="GO" id="GO:0006826">
    <property type="term" value="P:iron ion transport"/>
    <property type="evidence" value="ECO:0007669"/>
    <property type="project" value="UniProtKB-KW"/>
</dbReference>
<dbReference type="Gene3D" id="2.40.170.20">
    <property type="entry name" value="TonB-dependent receptor, beta-barrel domain"/>
    <property type="match status" value="1"/>
</dbReference>
<organism evidence="18 19">
    <name type="scientific">Thiomicrospira aerophila AL3</name>
    <dbReference type="NCBI Taxonomy" id="717772"/>
    <lineage>
        <taxon>Bacteria</taxon>
        <taxon>Pseudomonadati</taxon>
        <taxon>Pseudomonadota</taxon>
        <taxon>Gammaproteobacteria</taxon>
        <taxon>Thiotrichales</taxon>
        <taxon>Piscirickettsiaceae</taxon>
        <taxon>Thiomicrospira</taxon>
    </lineage>
</organism>
<feature type="domain" description="TonB-dependent receptor-like beta-barrel" evidence="16">
    <location>
        <begin position="236"/>
        <end position="697"/>
    </location>
</feature>
<keyword evidence="3 12" id="KW-1134">Transmembrane beta strand</keyword>
<dbReference type="Pfam" id="PF07715">
    <property type="entry name" value="Plug"/>
    <property type="match status" value="1"/>
</dbReference>
<dbReference type="InterPro" id="IPR010917">
    <property type="entry name" value="TonB_rcpt_CS"/>
</dbReference>
<evidence type="ECO:0000256" key="9">
    <source>
        <dbReference type="ARBA" id="ARBA00023077"/>
    </source>
</evidence>
<dbReference type="OrthoDB" id="7051185at2"/>
<dbReference type="HOGENOM" id="CLU_008287_15_2_6"/>
<evidence type="ECO:0000256" key="8">
    <source>
        <dbReference type="ARBA" id="ARBA00023065"/>
    </source>
</evidence>
<sequence length="737" mass="83213">MSYPSSRFRIKPLHLALLGSLPGLLLTPIANAADTPSTLAPITVNADLRQVDQQQLTASATIVDDMELQDRGATHFGDLLLQTPNVNFSGQSSRPRHLQIRGMGERDEYTGAPNPSVGFAIDSIDLSGIGMAGSLFDVKQVEILRGPQSTRYGASAIAGLVNIQSNEPTAEGETLLETTFGSDQLREIGLANSGALSAIDRGELTPLYRFSLFKHDSDGFRTNKTLNRTDTNGRDETQARGALRWWANSDTQFDLNLLYANLNNGYDAFSRDNSFTTRSDEPGRDTQKTLAGAFKVTWTGNPNYQLTSITSYADSNANYDYDVDWQAFDIEKTNGTYQSNQQRQNFNQDFRWQSTEASQLFNNSTAWLVGLNLAYLEEDNKRQERSKTCYGFQCPTEGPDIFNADTTSQFTNQKLGLYGQLDQSITANKTLTYALRVEQNRKNFRQTKREFGAAFEYDNNGDPVSYEPYDFDVNDRFSPTETLWGGSITYTHRYSERHTAFAGVTRGFKAGGFNTGLDDNENTQFDAETLYNYEIGLRSNYGSLQTATTLFYMDRQNPQFDGYTFNAFDRNEYIFFTENFDSAQHYGLETQLDWQAHPKLDLFAHLGLLKTEIKGTPINTDLIVAGREAAHAPNYQYLVGGQYRHGNGWFARLEVQGMDAFYFDNVHNERSGAYTLVNSRVGYETGDFEVYVWAKNLTDERYATRGYFFDHFDGDGERQYVRLGDPRQLGITTRLRF</sequence>